<reference evidence="2" key="1">
    <citation type="journal article" date="2019" name="bioRxiv">
        <title>The Genome of the Zebra Mussel, Dreissena polymorpha: A Resource for Invasive Species Research.</title>
        <authorList>
            <person name="McCartney M.A."/>
            <person name="Auch B."/>
            <person name="Kono T."/>
            <person name="Mallez S."/>
            <person name="Zhang Y."/>
            <person name="Obille A."/>
            <person name="Becker A."/>
            <person name="Abrahante J.E."/>
            <person name="Garbe J."/>
            <person name="Badalamenti J.P."/>
            <person name="Herman A."/>
            <person name="Mangelson H."/>
            <person name="Liachko I."/>
            <person name="Sullivan S."/>
            <person name="Sone E.D."/>
            <person name="Koren S."/>
            <person name="Silverstein K.A.T."/>
            <person name="Beckman K.B."/>
            <person name="Gohl D.M."/>
        </authorList>
    </citation>
    <scope>NUCLEOTIDE SEQUENCE</scope>
    <source>
        <strain evidence="2">Duluth1</strain>
        <tissue evidence="2">Whole animal</tissue>
    </source>
</reference>
<organism evidence="2 3">
    <name type="scientific">Dreissena polymorpha</name>
    <name type="common">Zebra mussel</name>
    <name type="synonym">Mytilus polymorpha</name>
    <dbReference type="NCBI Taxonomy" id="45954"/>
    <lineage>
        <taxon>Eukaryota</taxon>
        <taxon>Metazoa</taxon>
        <taxon>Spiralia</taxon>
        <taxon>Lophotrochozoa</taxon>
        <taxon>Mollusca</taxon>
        <taxon>Bivalvia</taxon>
        <taxon>Autobranchia</taxon>
        <taxon>Heteroconchia</taxon>
        <taxon>Euheterodonta</taxon>
        <taxon>Imparidentia</taxon>
        <taxon>Neoheterodontei</taxon>
        <taxon>Myida</taxon>
        <taxon>Dreissenoidea</taxon>
        <taxon>Dreissenidae</taxon>
        <taxon>Dreissena</taxon>
    </lineage>
</organism>
<dbReference type="EMBL" id="JAIWYP010000016">
    <property type="protein sequence ID" value="KAH3696293.1"/>
    <property type="molecule type" value="Genomic_DNA"/>
</dbReference>
<evidence type="ECO:0000313" key="2">
    <source>
        <dbReference type="EMBL" id="KAH3696293.1"/>
    </source>
</evidence>
<protein>
    <submittedName>
        <fullName evidence="2">Uncharacterized protein</fullName>
    </submittedName>
</protein>
<evidence type="ECO:0000313" key="3">
    <source>
        <dbReference type="Proteomes" id="UP000828390"/>
    </source>
</evidence>
<proteinExistence type="predicted"/>
<dbReference type="AlphaFoldDB" id="A0A9D4BK63"/>
<evidence type="ECO:0000256" key="1">
    <source>
        <dbReference type="SAM" id="MobiDB-lite"/>
    </source>
</evidence>
<reference evidence="2" key="2">
    <citation type="submission" date="2020-11" db="EMBL/GenBank/DDBJ databases">
        <authorList>
            <person name="McCartney M.A."/>
            <person name="Auch B."/>
            <person name="Kono T."/>
            <person name="Mallez S."/>
            <person name="Becker A."/>
            <person name="Gohl D.M."/>
            <person name="Silverstein K.A.T."/>
            <person name="Koren S."/>
            <person name="Bechman K.B."/>
            <person name="Herman A."/>
            <person name="Abrahante J.E."/>
            <person name="Garbe J."/>
        </authorList>
    </citation>
    <scope>NUCLEOTIDE SEQUENCE</scope>
    <source>
        <strain evidence="2">Duluth1</strain>
        <tissue evidence="2">Whole animal</tissue>
    </source>
</reference>
<feature type="compositionally biased region" description="Low complexity" evidence="1">
    <location>
        <begin position="28"/>
        <end position="38"/>
    </location>
</feature>
<comment type="caution">
    <text evidence="2">The sequence shown here is derived from an EMBL/GenBank/DDBJ whole genome shotgun (WGS) entry which is preliminary data.</text>
</comment>
<gene>
    <name evidence="2" type="ORF">DPMN_083758</name>
</gene>
<keyword evidence="3" id="KW-1185">Reference proteome</keyword>
<dbReference type="Proteomes" id="UP000828390">
    <property type="component" value="Unassembled WGS sequence"/>
</dbReference>
<name>A0A9D4BK63_DREPO</name>
<accession>A0A9D4BK63</accession>
<sequence length="112" mass="12767">MMRSFTCVRTRSRRQLAFESDEDDHRTTTTTSSHASTGTRKRLPADETQEISEVFADDIIPSAKTVETVSIVAVRAKRTAKMALLSGQQIREKNRNLVKDRKLRMSRELADQ</sequence>
<feature type="region of interest" description="Disordered" evidence="1">
    <location>
        <begin position="15"/>
        <end position="48"/>
    </location>
</feature>